<dbReference type="GO" id="GO:0061630">
    <property type="term" value="F:ubiquitin protein ligase activity"/>
    <property type="evidence" value="ECO:0007669"/>
    <property type="project" value="UniProtKB-UniRule"/>
</dbReference>
<comment type="pathway">
    <text evidence="2 12">Protein modification; protein ubiquitination.</text>
</comment>
<dbReference type="WBParaSite" id="GPUH_0001885301-mRNA-1">
    <property type="protein sequence ID" value="GPUH_0001885301-mRNA-1"/>
    <property type="gene ID" value="GPUH_0001885301"/>
</dbReference>
<evidence type="ECO:0000256" key="11">
    <source>
        <dbReference type="ARBA" id="ARBA00023242"/>
    </source>
</evidence>
<accession>A0A183ECY7</accession>
<keyword evidence="12" id="KW-0227">DNA damage</keyword>
<evidence type="ECO:0000256" key="1">
    <source>
        <dbReference type="ARBA" id="ARBA00004123"/>
    </source>
</evidence>
<comment type="subcellular location">
    <subcellularLocation>
        <location evidence="1 12">Nucleus</location>
    </subcellularLocation>
</comment>
<keyword evidence="11 12" id="KW-0539">Nucleus</keyword>
<keyword evidence="8" id="KW-0677">Repeat</keyword>
<evidence type="ECO:0000313" key="14">
    <source>
        <dbReference type="WBParaSite" id="GPUH_0001885301-mRNA-1"/>
    </source>
</evidence>
<dbReference type="FunFam" id="3.30.40.10:FF:000027">
    <property type="entry name" value="Pre-mRNA-processing factor 19, putative"/>
    <property type="match status" value="1"/>
</dbReference>
<dbReference type="GO" id="GO:0070534">
    <property type="term" value="P:protein K63-linked ubiquitination"/>
    <property type="evidence" value="ECO:0007669"/>
    <property type="project" value="UniProtKB-UniRule"/>
</dbReference>
<keyword evidence="7 12" id="KW-0747">Spliceosome</keyword>
<keyword evidence="4" id="KW-0853">WD repeat</keyword>
<keyword evidence="12" id="KW-0234">DNA repair</keyword>
<evidence type="ECO:0000256" key="9">
    <source>
        <dbReference type="ARBA" id="ARBA00022786"/>
    </source>
</evidence>
<dbReference type="UniPathway" id="UPA00143"/>
<name>A0A183ECY7_9BILA</name>
<reference evidence="14" key="1">
    <citation type="submission" date="2016-06" db="UniProtKB">
        <authorList>
            <consortium name="WormBaseParasite"/>
        </authorList>
    </citation>
    <scope>IDENTIFICATION</scope>
</reference>
<evidence type="ECO:0000259" key="13">
    <source>
        <dbReference type="PROSITE" id="PS51698"/>
    </source>
</evidence>
<dbReference type="EC" id="2.3.2.27" evidence="12"/>
<evidence type="ECO:0000256" key="8">
    <source>
        <dbReference type="ARBA" id="ARBA00022737"/>
    </source>
</evidence>
<comment type="catalytic activity">
    <reaction evidence="12">
        <text>S-ubiquitinyl-[E2 ubiquitin-conjugating enzyme]-L-cysteine + [acceptor protein]-L-lysine = [E2 ubiquitin-conjugating enzyme]-L-cysteine + N(6)-ubiquitinyl-[acceptor protein]-L-lysine.</text>
        <dbReference type="EC" id="2.3.2.27"/>
    </reaction>
</comment>
<dbReference type="Pfam" id="PF08606">
    <property type="entry name" value="Prp19"/>
    <property type="match status" value="1"/>
</dbReference>
<evidence type="ECO:0000256" key="3">
    <source>
        <dbReference type="ARBA" id="ARBA00006388"/>
    </source>
</evidence>
<evidence type="ECO:0000256" key="2">
    <source>
        <dbReference type="ARBA" id="ARBA00004906"/>
    </source>
</evidence>
<dbReference type="InterPro" id="IPR038959">
    <property type="entry name" value="Prp19"/>
</dbReference>
<evidence type="ECO:0000256" key="7">
    <source>
        <dbReference type="ARBA" id="ARBA00022728"/>
    </source>
</evidence>
<dbReference type="InterPro" id="IPR055340">
    <property type="entry name" value="RING-Ubox_PRP19"/>
</dbReference>
<keyword evidence="9 12" id="KW-0833">Ubl conjugation pathway</keyword>
<comment type="function">
    <text evidence="12">Ubiquitin-protein ligase which is mainly involved pre-mRNA splicing and DNA repair. Required for pre-mRNA splicing as component of the spliceosome.</text>
</comment>
<evidence type="ECO:0000256" key="12">
    <source>
        <dbReference type="RuleBase" id="RU367101"/>
    </source>
</evidence>
<dbReference type="InterPro" id="IPR013083">
    <property type="entry name" value="Znf_RING/FYVE/PHD"/>
</dbReference>
<evidence type="ECO:0000256" key="6">
    <source>
        <dbReference type="ARBA" id="ARBA00022679"/>
    </source>
</evidence>
<keyword evidence="10 12" id="KW-0508">mRNA splicing</keyword>
<dbReference type="Pfam" id="PF04564">
    <property type="entry name" value="U-box"/>
    <property type="match status" value="1"/>
</dbReference>
<dbReference type="SMART" id="SM00504">
    <property type="entry name" value="Ubox"/>
    <property type="match status" value="1"/>
</dbReference>
<evidence type="ECO:0000256" key="4">
    <source>
        <dbReference type="ARBA" id="ARBA00022574"/>
    </source>
</evidence>
<comment type="subunit">
    <text evidence="12">Homotetramer.</text>
</comment>
<dbReference type="GO" id="GO:0005737">
    <property type="term" value="C:cytoplasm"/>
    <property type="evidence" value="ECO:0007669"/>
    <property type="project" value="TreeGrafter"/>
</dbReference>
<dbReference type="GO" id="GO:0000398">
    <property type="term" value="P:mRNA splicing, via spliceosome"/>
    <property type="evidence" value="ECO:0007669"/>
    <property type="project" value="InterPro"/>
</dbReference>
<comment type="similarity">
    <text evidence="3 12">Belongs to the WD repeat PRP19 family.</text>
</comment>
<protein>
    <recommendedName>
        <fullName evidence="12">Pre-mRNA-processing factor 19</fullName>
        <ecNumber evidence="12">2.3.2.27</ecNumber>
    </recommendedName>
</protein>
<dbReference type="AlphaFoldDB" id="A0A183ECY7"/>
<dbReference type="InterPro" id="IPR003613">
    <property type="entry name" value="Ubox_domain"/>
</dbReference>
<dbReference type="InterPro" id="IPR013915">
    <property type="entry name" value="Prp19_cc"/>
</dbReference>
<proteinExistence type="inferred from homology"/>
<dbReference type="GO" id="GO:0071006">
    <property type="term" value="C:U2-type catalytic step 1 spliceosome"/>
    <property type="evidence" value="ECO:0007669"/>
    <property type="project" value="TreeGrafter"/>
</dbReference>
<dbReference type="GO" id="GO:0006281">
    <property type="term" value="P:DNA repair"/>
    <property type="evidence" value="ECO:0007669"/>
    <property type="project" value="UniProtKB-KW"/>
</dbReference>
<keyword evidence="6 12" id="KW-0808">Transferase</keyword>
<organism evidence="14">
    <name type="scientific">Gongylonema pulchrum</name>
    <dbReference type="NCBI Taxonomy" id="637853"/>
    <lineage>
        <taxon>Eukaryota</taxon>
        <taxon>Metazoa</taxon>
        <taxon>Ecdysozoa</taxon>
        <taxon>Nematoda</taxon>
        <taxon>Chromadorea</taxon>
        <taxon>Rhabditida</taxon>
        <taxon>Spirurina</taxon>
        <taxon>Spiruromorpha</taxon>
        <taxon>Spiruroidea</taxon>
        <taxon>Gongylonematidae</taxon>
        <taxon>Gongylonema</taxon>
    </lineage>
</organism>
<dbReference type="GO" id="GO:0000974">
    <property type="term" value="C:Prp19 complex"/>
    <property type="evidence" value="ECO:0007669"/>
    <property type="project" value="UniProtKB-UniRule"/>
</dbReference>
<dbReference type="PANTHER" id="PTHR43995">
    <property type="entry name" value="PRE-MRNA-PROCESSING FACTOR 19"/>
    <property type="match status" value="1"/>
</dbReference>
<dbReference type="Gene3D" id="3.30.40.10">
    <property type="entry name" value="Zinc/RING finger domain, C3HC4 (zinc finger)"/>
    <property type="match status" value="1"/>
</dbReference>
<dbReference type="PROSITE" id="PS51698">
    <property type="entry name" value="U_BOX"/>
    <property type="match status" value="1"/>
</dbReference>
<dbReference type="PANTHER" id="PTHR43995:SF1">
    <property type="entry name" value="PRE-MRNA-PROCESSING FACTOR 19"/>
    <property type="match status" value="1"/>
</dbReference>
<sequence>LQMSALYTCSISGEPADVPVVSPVSGRIFDKRLIVKYINEHGTDPFTNDKLTVDQVVDLSSAMPRTITSTSIPSLLKVLQDEWDACMLNSFMLREQLQNARQELSHTLYQHDAACRVIARLSKDLNAAREALSTLKPQAAVDVHNVQDEMETVDEGTPFCTHHGLEFYILAVTSASISADSLIKALFTS</sequence>
<dbReference type="SUPFAM" id="SSF57850">
    <property type="entry name" value="RING/U-box"/>
    <property type="match status" value="1"/>
</dbReference>
<evidence type="ECO:0000256" key="5">
    <source>
        <dbReference type="ARBA" id="ARBA00022664"/>
    </source>
</evidence>
<dbReference type="CDD" id="cd16656">
    <property type="entry name" value="RING-Ubox_PRP19"/>
    <property type="match status" value="1"/>
</dbReference>
<evidence type="ECO:0000256" key="10">
    <source>
        <dbReference type="ARBA" id="ARBA00023187"/>
    </source>
</evidence>
<feature type="domain" description="U-box" evidence="13">
    <location>
        <begin position="2"/>
        <end position="77"/>
    </location>
</feature>
<keyword evidence="5 12" id="KW-0507">mRNA processing</keyword>